<reference evidence="2" key="2">
    <citation type="submission" date="2020-05" db="UniProtKB">
        <authorList>
            <consortium name="EnsemblMetazoa"/>
        </authorList>
    </citation>
    <scope>IDENTIFICATION</scope>
    <source>
        <strain evidence="2">CM1001059</strain>
    </source>
</reference>
<dbReference type="GO" id="GO:0016462">
    <property type="term" value="F:pyrophosphatase activity"/>
    <property type="evidence" value="ECO:0007669"/>
    <property type="project" value="UniProtKB-ARBA"/>
</dbReference>
<dbReference type="PROSITE" id="PS51707">
    <property type="entry name" value="CYTH"/>
    <property type="match status" value="1"/>
</dbReference>
<dbReference type="CDD" id="cd07890">
    <property type="entry name" value="CYTH-like_AC_IV-like"/>
    <property type="match status" value="1"/>
</dbReference>
<dbReference type="AlphaFoldDB" id="A0A182UE22"/>
<evidence type="ECO:0000313" key="3">
    <source>
        <dbReference type="Proteomes" id="UP000075902"/>
    </source>
</evidence>
<evidence type="ECO:0000313" key="2">
    <source>
        <dbReference type="EnsemblMetazoa" id="AMEC018726-PA"/>
    </source>
</evidence>
<dbReference type="VEuPathDB" id="VectorBase:AMEC018726"/>
<dbReference type="EnsemblMetazoa" id="AMEC018726-RA">
    <property type="protein sequence ID" value="AMEC018726-PA"/>
    <property type="gene ID" value="AMEC018726"/>
</dbReference>
<protein>
    <submittedName>
        <fullName evidence="2">CYTH domain-containing protein</fullName>
    </submittedName>
</protein>
<dbReference type="InterPro" id="IPR023577">
    <property type="entry name" value="CYTH_domain"/>
</dbReference>
<dbReference type="Proteomes" id="UP000075902">
    <property type="component" value="Unassembled WGS sequence"/>
</dbReference>
<sequence length="182" mass="20511">MATGDKGNPDKHRNVELKARLGGEEGYERRVAIAKQLTGTDGTVITQRDVFFHATTGRLKLRYLEDKPSELISYDRSDVAGPKLSLYSKMDVAEPALLEQILAETIGVRGRLNKRRLLFLHGQTRIHLDVVESLGHFMEFEVVLEPQQTLAQGQSIVDEMKRLFELSDADLMTGAYIDELLK</sequence>
<feature type="domain" description="CYTH" evidence="1">
    <location>
        <begin position="12"/>
        <end position="182"/>
    </location>
</feature>
<reference evidence="3" key="1">
    <citation type="submission" date="2014-01" db="EMBL/GenBank/DDBJ databases">
        <title>The Genome Sequence of Anopheles melas CM1001059_A (V2).</title>
        <authorList>
            <consortium name="The Broad Institute Genomics Platform"/>
            <person name="Neafsey D.E."/>
            <person name="Besansky N."/>
            <person name="Howell P."/>
            <person name="Walton C."/>
            <person name="Young S.K."/>
            <person name="Zeng Q."/>
            <person name="Gargeya S."/>
            <person name="Fitzgerald M."/>
            <person name="Haas B."/>
            <person name="Abouelleil A."/>
            <person name="Allen A.W."/>
            <person name="Alvarado L."/>
            <person name="Arachchi H.M."/>
            <person name="Berlin A.M."/>
            <person name="Chapman S.B."/>
            <person name="Gainer-Dewar J."/>
            <person name="Goldberg J."/>
            <person name="Griggs A."/>
            <person name="Gujja S."/>
            <person name="Hansen M."/>
            <person name="Howarth C."/>
            <person name="Imamovic A."/>
            <person name="Ireland A."/>
            <person name="Larimer J."/>
            <person name="McCowan C."/>
            <person name="Murphy C."/>
            <person name="Pearson M."/>
            <person name="Poon T.W."/>
            <person name="Priest M."/>
            <person name="Roberts A."/>
            <person name="Saif S."/>
            <person name="Shea T."/>
            <person name="Sisk P."/>
            <person name="Sykes S."/>
            <person name="Wortman J."/>
            <person name="Nusbaum C."/>
            <person name="Birren B."/>
        </authorList>
    </citation>
    <scope>NUCLEOTIDE SEQUENCE [LARGE SCALE GENOMIC DNA]</scope>
    <source>
        <strain evidence="3">CM1001059</strain>
    </source>
</reference>
<name>A0A182UE22_9DIPT</name>
<dbReference type="SUPFAM" id="SSF55154">
    <property type="entry name" value="CYTH-like phosphatases"/>
    <property type="match status" value="1"/>
</dbReference>
<accession>A0A182UE22</accession>
<dbReference type="SMART" id="SM01118">
    <property type="entry name" value="CYTH"/>
    <property type="match status" value="1"/>
</dbReference>
<dbReference type="InterPro" id="IPR033469">
    <property type="entry name" value="CYTH-like_dom_sf"/>
</dbReference>
<dbReference type="InterPro" id="IPR008173">
    <property type="entry name" value="Adenylyl_cyclase_CyaB"/>
</dbReference>
<dbReference type="Pfam" id="PF01928">
    <property type="entry name" value="CYTH"/>
    <property type="match status" value="1"/>
</dbReference>
<dbReference type="STRING" id="34690.A0A182UE22"/>
<evidence type="ECO:0000259" key="1">
    <source>
        <dbReference type="PROSITE" id="PS51707"/>
    </source>
</evidence>
<proteinExistence type="predicted"/>
<dbReference type="Gene3D" id="2.40.320.10">
    <property type="entry name" value="Hypothetical Protein Pfu-838710-001"/>
    <property type="match status" value="1"/>
</dbReference>
<keyword evidence="3" id="KW-1185">Reference proteome</keyword>
<dbReference type="PANTHER" id="PTHR21028:SF2">
    <property type="entry name" value="CYTH DOMAIN-CONTAINING PROTEIN"/>
    <property type="match status" value="1"/>
</dbReference>
<dbReference type="PANTHER" id="PTHR21028">
    <property type="entry name" value="SI:CH211-156B7.4"/>
    <property type="match status" value="1"/>
</dbReference>
<organism evidence="2 3">
    <name type="scientific">Anopheles melas</name>
    <dbReference type="NCBI Taxonomy" id="34690"/>
    <lineage>
        <taxon>Eukaryota</taxon>
        <taxon>Metazoa</taxon>
        <taxon>Ecdysozoa</taxon>
        <taxon>Arthropoda</taxon>
        <taxon>Hexapoda</taxon>
        <taxon>Insecta</taxon>
        <taxon>Pterygota</taxon>
        <taxon>Neoptera</taxon>
        <taxon>Endopterygota</taxon>
        <taxon>Diptera</taxon>
        <taxon>Nematocera</taxon>
        <taxon>Culicoidea</taxon>
        <taxon>Culicidae</taxon>
        <taxon>Anophelinae</taxon>
        <taxon>Anopheles</taxon>
    </lineage>
</organism>